<keyword evidence="3" id="KW-0378">Hydrolase</keyword>
<reference evidence="4" key="1">
    <citation type="journal article" date="2019" name="Int. J. Syst. Evol. Microbiol.">
        <title>The Global Catalogue of Microorganisms (GCM) 10K type strain sequencing project: providing services to taxonomists for standard genome sequencing and annotation.</title>
        <authorList>
            <consortium name="The Broad Institute Genomics Platform"/>
            <consortium name="The Broad Institute Genome Sequencing Center for Infectious Disease"/>
            <person name="Wu L."/>
            <person name="Ma J."/>
        </authorList>
    </citation>
    <scope>NUCLEOTIDE SEQUENCE [LARGE SCALE GENOMIC DNA]</scope>
    <source>
        <strain evidence="4">CCUG 60214</strain>
    </source>
</reference>
<dbReference type="GO" id="GO:0016787">
    <property type="term" value="F:hydrolase activity"/>
    <property type="evidence" value="ECO:0007669"/>
    <property type="project" value="UniProtKB-KW"/>
</dbReference>
<feature type="domain" description="SGNH hydrolase-type esterase" evidence="2">
    <location>
        <begin position="37"/>
        <end position="274"/>
    </location>
</feature>
<accession>A0ABW3QRR0</accession>
<organism evidence="3 4">
    <name type="scientific">Saccharothrix hoggarensis</name>
    <dbReference type="NCBI Taxonomy" id="913853"/>
    <lineage>
        <taxon>Bacteria</taxon>
        <taxon>Bacillati</taxon>
        <taxon>Actinomycetota</taxon>
        <taxon>Actinomycetes</taxon>
        <taxon>Pseudonocardiales</taxon>
        <taxon>Pseudonocardiaceae</taxon>
        <taxon>Saccharothrix</taxon>
    </lineage>
</organism>
<evidence type="ECO:0000256" key="1">
    <source>
        <dbReference type="SAM" id="SignalP"/>
    </source>
</evidence>
<dbReference type="EC" id="3.1.-.-" evidence="3"/>
<dbReference type="SUPFAM" id="SSF52266">
    <property type="entry name" value="SGNH hydrolase"/>
    <property type="match status" value="1"/>
</dbReference>
<dbReference type="InterPro" id="IPR013830">
    <property type="entry name" value="SGNH_hydro"/>
</dbReference>
<dbReference type="InterPro" id="IPR037460">
    <property type="entry name" value="SEST-like"/>
</dbReference>
<evidence type="ECO:0000313" key="4">
    <source>
        <dbReference type="Proteomes" id="UP001597168"/>
    </source>
</evidence>
<dbReference type="EMBL" id="JBHTLK010000030">
    <property type="protein sequence ID" value="MFD1147225.1"/>
    <property type="molecule type" value="Genomic_DNA"/>
</dbReference>
<proteinExistence type="predicted"/>
<dbReference type="Gene3D" id="3.40.50.1110">
    <property type="entry name" value="SGNH hydrolase"/>
    <property type="match status" value="1"/>
</dbReference>
<sequence>MRRLLPALLAALSITWTTAAAAAAEPVTAQPVTEYVALGDSAAAGPLIPEQDQSAPGCLRSTNNWPSVLARTLGARLTDVTCSGAVTDDLTGSQPTLAGPQPPQLDALRPSTELVTLTIGGNDVELVDVAVTCLNLMPEPLGSSCRDRLTSGGRDRLAELIDAYAPEFAAALDAISARAPQARIVVVGYGTYVRPGGCYPQEPIWARDADYLQASIHRLNRVLAAESARHGARFVDIEPPSVGRDVCAPPGVKWFEGFVPTSPAAPLHPNALGMEGIGRFVAGRL</sequence>
<keyword evidence="1" id="KW-0732">Signal</keyword>
<dbReference type="PANTHER" id="PTHR37981">
    <property type="entry name" value="LIPASE 2"/>
    <property type="match status" value="1"/>
</dbReference>
<comment type="caution">
    <text evidence="3">The sequence shown here is derived from an EMBL/GenBank/DDBJ whole genome shotgun (WGS) entry which is preliminary data.</text>
</comment>
<dbReference type="PANTHER" id="PTHR37981:SF1">
    <property type="entry name" value="SGNH HYDROLASE-TYPE ESTERASE DOMAIN-CONTAINING PROTEIN"/>
    <property type="match status" value="1"/>
</dbReference>
<gene>
    <name evidence="3" type="ORF">ACFQ3T_08815</name>
</gene>
<protein>
    <submittedName>
        <fullName evidence="3">SGNH/GDSL hydrolase family protein</fullName>
        <ecNumber evidence="3">3.1.-.-</ecNumber>
    </submittedName>
</protein>
<feature type="chain" id="PRO_5047030131" evidence="1">
    <location>
        <begin position="23"/>
        <end position="285"/>
    </location>
</feature>
<evidence type="ECO:0000313" key="3">
    <source>
        <dbReference type="EMBL" id="MFD1147225.1"/>
    </source>
</evidence>
<feature type="signal peptide" evidence="1">
    <location>
        <begin position="1"/>
        <end position="22"/>
    </location>
</feature>
<dbReference type="InterPro" id="IPR036514">
    <property type="entry name" value="SGNH_hydro_sf"/>
</dbReference>
<dbReference type="CDD" id="cd01823">
    <property type="entry name" value="SEST_like"/>
    <property type="match status" value="1"/>
</dbReference>
<dbReference type="Pfam" id="PF13472">
    <property type="entry name" value="Lipase_GDSL_2"/>
    <property type="match status" value="1"/>
</dbReference>
<dbReference type="RefSeq" id="WP_380722165.1">
    <property type="nucleotide sequence ID" value="NZ_JBHTLK010000030.1"/>
</dbReference>
<dbReference type="Proteomes" id="UP001597168">
    <property type="component" value="Unassembled WGS sequence"/>
</dbReference>
<name>A0ABW3QRR0_9PSEU</name>
<evidence type="ECO:0000259" key="2">
    <source>
        <dbReference type="Pfam" id="PF13472"/>
    </source>
</evidence>
<keyword evidence="4" id="KW-1185">Reference proteome</keyword>